<evidence type="ECO:0000313" key="3">
    <source>
        <dbReference type="Proteomes" id="UP000054498"/>
    </source>
</evidence>
<proteinExistence type="predicted"/>
<reference evidence="2 3" key="1">
    <citation type="journal article" date="2013" name="BMC Genomics">
        <title>Reconstruction of the lipid metabolism for the microalga Monoraphidium neglectum from its genome sequence reveals characteristics suitable for biofuel production.</title>
        <authorList>
            <person name="Bogen C."/>
            <person name="Al-Dilaimi A."/>
            <person name="Albersmeier A."/>
            <person name="Wichmann J."/>
            <person name="Grundmann M."/>
            <person name="Rupp O."/>
            <person name="Lauersen K.J."/>
            <person name="Blifernez-Klassen O."/>
            <person name="Kalinowski J."/>
            <person name="Goesmann A."/>
            <person name="Mussgnug J.H."/>
            <person name="Kruse O."/>
        </authorList>
    </citation>
    <scope>NUCLEOTIDE SEQUENCE [LARGE SCALE GENOMIC DNA]</scope>
    <source>
        <strain evidence="2 3">SAG 48.87</strain>
    </source>
</reference>
<accession>A0A0D2K6N7</accession>
<evidence type="ECO:0000256" key="1">
    <source>
        <dbReference type="SAM" id="MobiDB-lite"/>
    </source>
</evidence>
<evidence type="ECO:0000313" key="2">
    <source>
        <dbReference type="EMBL" id="KIY91853.1"/>
    </source>
</evidence>
<feature type="region of interest" description="Disordered" evidence="1">
    <location>
        <begin position="97"/>
        <end position="120"/>
    </location>
</feature>
<name>A0A0D2K6N7_9CHLO</name>
<dbReference type="AlphaFoldDB" id="A0A0D2K6N7"/>
<protein>
    <submittedName>
        <fullName evidence="2">Uncharacterized protein</fullName>
    </submittedName>
</protein>
<dbReference type="Proteomes" id="UP000054498">
    <property type="component" value="Unassembled WGS sequence"/>
</dbReference>
<dbReference type="EMBL" id="KK106209">
    <property type="protein sequence ID" value="KIY91853.1"/>
    <property type="molecule type" value="Genomic_DNA"/>
</dbReference>
<dbReference type="RefSeq" id="XP_013890873.1">
    <property type="nucleotide sequence ID" value="XM_014035419.1"/>
</dbReference>
<feature type="non-terminal residue" evidence="2">
    <location>
        <position position="1"/>
    </location>
</feature>
<feature type="compositionally biased region" description="Low complexity" evidence="1">
    <location>
        <begin position="9"/>
        <end position="20"/>
    </location>
</feature>
<organism evidence="2 3">
    <name type="scientific">Monoraphidium neglectum</name>
    <dbReference type="NCBI Taxonomy" id="145388"/>
    <lineage>
        <taxon>Eukaryota</taxon>
        <taxon>Viridiplantae</taxon>
        <taxon>Chlorophyta</taxon>
        <taxon>core chlorophytes</taxon>
        <taxon>Chlorophyceae</taxon>
        <taxon>CS clade</taxon>
        <taxon>Sphaeropleales</taxon>
        <taxon>Selenastraceae</taxon>
        <taxon>Monoraphidium</taxon>
    </lineage>
</organism>
<dbReference type="GeneID" id="25733838"/>
<gene>
    <name evidence="2" type="ORF">MNEG_16110</name>
</gene>
<keyword evidence="3" id="KW-1185">Reference proteome</keyword>
<dbReference type="KEGG" id="mng:MNEG_16110"/>
<feature type="region of interest" description="Disordered" evidence="1">
    <location>
        <begin position="1"/>
        <end position="20"/>
    </location>
</feature>
<sequence>AKHAKHLRAAAASPAATPAPSAAAAAKAAVVAGNIRVIQAPAVKVGDGITPMSSVPSDLKPIATPAGAPAAAAGSASAAAPAKGQAAAVVAPNAAGVARSTDPFGNPVINAGGTMTAAKA</sequence>